<accession>A0A221WAM0</accession>
<dbReference type="AlphaFoldDB" id="A0A221WAM0"/>
<dbReference type="EMBL" id="CP022521">
    <property type="protein sequence ID" value="ASO23022.1"/>
    <property type="molecule type" value="Genomic_DNA"/>
</dbReference>
<name>A0A221WAM0_9PSEU</name>
<organism evidence="1 2">
    <name type="scientific">Actinoalloteichus hoggarensis</name>
    <dbReference type="NCBI Taxonomy" id="1470176"/>
    <lineage>
        <taxon>Bacteria</taxon>
        <taxon>Bacillati</taxon>
        <taxon>Actinomycetota</taxon>
        <taxon>Actinomycetes</taxon>
        <taxon>Pseudonocardiales</taxon>
        <taxon>Pseudonocardiaceae</taxon>
        <taxon>Actinoalloteichus</taxon>
    </lineage>
</organism>
<reference evidence="1 2" key="1">
    <citation type="submission" date="2017-07" db="EMBL/GenBank/DDBJ databases">
        <title>Complete genome sequence of Actinoalloteichus hoggarensis DSM 45943, type strain of Actinoalloteichus hoggarensis.</title>
        <authorList>
            <person name="Ruckert C."/>
            <person name="Nouioui I."/>
            <person name="Willmese J."/>
            <person name="van Wezel G."/>
            <person name="Klenk H.-P."/>
            <person name="Kalinowski J."/>
            <person name="Zotchev S.B."/>
        </authorList>
    </citation>
    <scope>NUCLEOTIDE SEQUENCE [LARGE SCALE GENOMIC DNA]</scope>
    <source>
        <strain evidence="1 2">DSM 45943</strain>
    </source>
</reference>
<dbReference type="RefSeq" id="WP_157737074.1">
    <property type="nucleotide sequence ID" value="NZ_CP022521.1"/>
</dbReference>
<evidence type="ECO:0000313" key="1">
    <source>
        <dbReference type="EMBL" id="ASO23022.1"/>
    </source>
</evidence>
<evidence type="ECO:0000313" key="2">
    <source>
        <dbReference type="Proteomes" id="UP000204221"/>
    </source>
</evidence>
<sequence length="163" mass="17714">MTTDRRPRPAGALFHEKRYPPLWLRLVVLFSGLTTIAAGVLSYTTGDEGPAGAIVAALIGLLIVAVLLPVAGVVLVADDMLLLSLRPFNRRTIAAADISDVEQLGEVSGMFYGGVGWRRTRSGRVLIMGRGTRVRVRTTSGEDYVVVTRRADELLDALRRIAR</sequence>
<dbReference type="Proteomes" id="UP000204221">
    <property type="component" value="Chromosome"/>
</dbReference>
<gene>
    <name evidence="1" type="ORF">AHOG_27120</name>
</gene>
<dbReference type="OrthoDB" id="3698939at2"/>
<dbReference type="KEGG" id="ahg:AHOG_27120"/>
<protein>
    <submittedName>
        <fullName evidence="1">Uncharacterized protein</fullName>
    </submittedName>
</protein>
<keyword evidence="2" id="KW-1185">Reference proteome</keyword>
<proteinExistence type="predicted"/>